<dbReference type="SUPFAM" id="SSF142535">
    <property type="entry name" value="AF0625-like"/>
    <property type="match status" value="1"/>
</dbReference>
<comment type="catalytic activity">
    <reaction evidence="4">
        <text>glycyl-tRNA(Ala) + H2O = tRNA(Ala) + glycine + H(+)</text>
        <dbReference type="Rhea" id="RHEA:53744"/>
        <dbReference type="Rhea" id="RHEA-COMP:9657"/>
        <dbReference type="Rhea" id="RHEA-COMP:13640"/>
        <dbReference type="ChEBI" id="CHEBI:15377"/>
        <dbReference type="ChEBI" id="CHEBI:15378"/>
        <dbReference type="ChEBI" id="CHEBI:57305"/>
        <dbReference type="ChEBI" id="CHEBI:78442"/>
        <dbReference type="ChEBI" id="CHEBI:78522"/>
        <dbReference type="EC" id="3.1.1.96"/>
    </reaction>
</comment>
<gene>
    <name evidence="4" type="primary">dtdA</name>
    <name evidence="5" type="ORF">ENO77_00235</name>
</gene>
<dbReference type="PANTHER" id="PTHR34667:SF1">
    <property type="entry name" value="D-AMINOACYL-TRNA DEACYLASE"/>
    <property type="match status" value="1"/>
</dbReference>
<sequence length="285" mass="31430">MVYTVIAYSLLDIAGRGIAKNIIELSVCHPASAGEIADLEGVVESYICKDGGLAVLGFSMDTVELDVLGKLGEAVKEVIVVSRHSAKSGRPSLTTHTPGNPWGRNDAGGKPWEIPPSNPVLMWHILRELYKKREEQGLQNYEACYEVTHHGPTSVTRPITFVELGSSEKEWIDVKAQRAVAHATLSALYKAERSEANCIVTVGFGGTHYAPLFTRRALEEHECYGHMVPGYVIKELTLDELRSVAKKVIEMTPGCQRVVIEKMRRDVRNVIEEVASSSGLEVVRY</sequence>
<keyword evidence="3 4" id="KW-0862">Zinc</keyword>
<dbReference type="EMBL" id="DSGT01000001">
    <property type="protein sequence ID" value="HEW52608.1"/>
    <property type="molecule type" value="Genomic_DNA"/>
</dbReference>
<keyword evidence="1 4" id="KW-0479">Metal-binding</keyword>
<proteinExistence type="inferred from homology"/>
<dbReference type="GO" id="GO:0051499">
    <property type="term" value="F:D-aminoacyl-tRNA deacylase activity"/>
    <property type="evidence" value="ECO:0007669"/>
    <property type="project" value="UniProtKB-UniRule"/>
</dbReference>
<dbReference type="InterPro" id="IPR018033">
    <property type="entry name" value="Deacylase_DtdA_archaea"/>
</dbReference>
<evidence type="ECO:0000256" key="2">
    <source>
        <dbReference type="ARBA" id="ARBA00022801"/>
    </source>
</evidence>
<evidence type="ECO:0000313" key="5">
    <source>
        <dbReference type="EMBL" id="HEW52608.1"/>
    </source>
</evidence>
<dbReference type="Pfam" id="PF04414">
    <property type="entry name" value="tRNA_deacylase"/>
    <property type="match status" value="1"/>
</dbReference>
<dbReference type="PIRSF" id="PIRSF016210">
    <property type="entry name" value="UCP016210"/>
    <property type="match status" value="1"/>
</dbReference>
<evidence type="ECO:0000256" key="3">
    <source>
        <dbReference type="ARBA" id="ARBA00022833"/>
    </source>
</evidence>
<dbReference type="AlphaFoldDB" id="A0A7C2VND6"/>
<name>A0A7C2VND6_9CREN</name>
<keyword evidence="2 4" id="KW-0378">Hydrolase</keyword>
<comment type="cofactor">
    <cofactor evidence="4">
        <name>Zn(2+)</name>
        <dbReference type="ChEBI" id="CHEBI:29105"/>
    </cofactor>
    <text evidence="4">Binds 2 Zn(2+) ions per subunit.</text>
</comment>
<dbReference type="InterPro" id="IPR007508">
    <property type="entry name" value="DtdA"/>
</dbReference>
<comment type="subunit">
    <text evidence="4">Monomer.</text>
</comment>
<comment type="similarity">
    <text evidence="4">Belongs to the DtdA deacylase family.</text>
</comment>
<dbReference type="PANTHER" id="PTHR34667">
    <property type="entry name" value="D-AMINOACYL-TRNA DEACYLASE"/>
    <property type="match status" value="1"/>
</dbReference>
<accession>A0A7C2VND6</accession>
<reference evidence="5" key="1">
    <citation type="journal article" date="2020" name="mSystems">
        <title>Genome- and Community-Level Interaction Insights into Carbon Utilization and Element Cycling Functions of Hydrothermarchaeota in Hydrothermal Sediment.</title>
        <authorList>
            <person name="Zhou Z."/>
            <person name="Liu Y."/>
            <person name="Xu W."/>
            <person name="Pan J."/>
            <person name="Luo Z.H."/>
            <person name="Li M."/>
        </authorList>
    </citation>
    <scope>NUCLEOTIDE SEQUENCE [LARGE SCALE GENOMIC DNA]</scope>
    <source>
        <strain evidence="5">SpSt-16</strain>
    </source>
</reference>
<dbReference type="GO" id="GO:0008270">
    <property type="term" value="F:zinc ion binding"/>
    <property type="evidence" value="ECO:0007669"/>
    <property type="project" value="UniProtKB-UniRule"/>
</dbReference>
<comment type="catalytic activity">
    <reaction evidence="4">
        <text>a D-aminoacyl-tRNA + H2O = a tRNA + a D-alpha-amino acid + H(+)</text>
        <dbReference type="Rhea" id="RHEA:13953"/>
        <dbReference type="Rhea" id="RHEA-COMP:10123"/>
        <dbReference type="Rhea" id="RHEA-COMP:10124"/>
        <dbReference type="ChEBI" id="CHEBI:15377"/>
        <dbReference type="ChEBI" id="CHEBI:15378"/>
        <dbReference type="ChEBI" id="CHEBI:59871"/>
        <dbReference type="ChEBI" id="CHEBI:78442"/>
        <dbReference type="ChEBI" id="CHEBI:79333"/>
        <dbReference type="EC" id="3.1.1.96"/>
    </reaction>
</comment>
<comment type="caution">
    <text evidence="5">The sequence shown here is derived from an EMBL/GenBank/DDBJ whole genome shotgun (WGS) entry which is preliminary data.</text>
</comment>
<dbReference type="Gene3D" id="3.40.50.10700">
    <property type="entry name" value="AF0625-like"/>
    <property type="match status" value="1"/>
</dbReference>
<dbReference type="EC" id="3.1.1.96" evidence="4"/>
<protein>
    <recommendedName>
        <fullName evidence="4">D-aminoacyl-tRNA deacylase</fullName>
        <ecNumber evidence="4">3.1.1.96</ecNumber>
    </recommendedName>
</protein>
<dbReference type="Gene3D" id="3.40.630.50">
    <property type="entry name" value="AF0625-like"/>
    <property type="match status" value="1"/>
</dbReference>
<organism evidence="5">
    <name type="scientific">Ignisphaera aggregans</name>
    <dbReference type="NCBI Taxonomy" id="334771"/>
    <lineage>
        <taxon>Archaea</taxon>
        <taxon>Thermoproteota</taxon>
        <taxon>Thermoprotei</taxon>
        <taxon>Desulfurococcales</taxon>
        <taxon>Desulfurococcaceae</taxon>
        <taxon>Ignisphaera</taxon>
    </lineage>
</organism>
<comment type="function">
    <text evidence="4">D-aminoacyl-tRNA deacylase with broad substrate specificity. By recycling D-aminoacyl-tRNA to D-amino acids and free tRNA molecules, this enzyme counteracts the toxicity associated with the formation of D-aminoacyl-tRNA entities in vivo.</text>
</comment>
<dbReference type="GO" id="GO:0019478">
    <property type="term" value="P:D-amino acid catabolic process"/>
    <property type="evidence" value="ECO:0007669"/>
    <property type="project" value="UniProtKB-UniRule"/>
</dbReference>
<dbReference type="HAMAP" id="MF_00562">
    <property type="entry name" value="Deacylase_DtdA"/>
    <property type="match status" value="1"/>
</dbReference>
<evidence type="ECO:0000256" key="1">
    <source>
        <dbReference type="ARBA" id="ARBA00022723"/>
    </source>
</evidence>
<evidence type="ECO:0000256" key="4">
    <source>
        <dbReference type="HAMAP-Rule" id="MF_00562"/>
    </source>
</evidence>